<organism evidence="2 3">
    <name type="scientific">Phycomyces blakesleeanus</name>
    <dbReference type="NCBI Taxonomy" id="4837"/>
    <lineage>
        <taxon>Eukaryota</taxon>
        <taxon>Fungi</taxon>
        <taxon>Fungi incertae sedis</taxon>
        <taxon>Mucoromycota</taxon>
        <taxon>Mucoromycotina</taxon>
        <taxon>Mucoromycetes</taxon>
        <taxon>Mucorales</taxon>
        <taxon>Phycomycetaceae</taxon>
        <taxon>Phycomyces</taxon>
    </lineage>
</organism>
<protein>
    <recommendedName>
        <fullName evidence="4">Bromodomain associated domain-containing protein</fullName>
    </recommendedName>
</protein>
<keyword evidence="3" id="KW-1185">Reference proteome</keyword>
<evidence type="ECO:0000313" key="2">
    <source>
        <dbReference type="EMBL" id="KAL0092242.1"/>
    </source>
</evidence>
<gene>
    <name evidence="2" type="ORF">J3Q64DRAFT_1672159</name>
</gene>
<name>A0ABR3B905_PHYBL</name>
<accession>A0ABR3B905</accession>
<feature type="compositionally biased region" description="Basic and acidic residues" evidence="1">
    <location>
        <begin position="423"/>
        <end position="434"/>
    </location>
</feature>
<dbReference type="Gene3D" id="1.10.20.10">
    <property type="entry name" value="Histone, subunit A"/>
    <property type="match status" value="1"/>
</dbReference>
<feature type="compositionally biased region" description="Basic residues" evidence="1">
    <location>
        <begin position="529"/>
        <end position="544"/>
    </location>
</feature>
<feature type="compositionally biased region" description="Basic and acidic residues" evidence="1">
    <location>
        <begin position="589"/>
        <end position="599"/>
    </location>
</feature>
<proteinExistence type="predicted"/>
<dbReference type="InterPro" id="IPR009072">
    <property type="entry name" value="Histone-fold"/>
</dbReference>
<feature type="region of interest" description="Disordered" evidence="1">
    <location>
        <begin position="367"/>
        <end position="602"/>
    </location>
</feature>
<comment type="caution">
    <text evidence="2">The sequence shown here is derived from an EMBL/GenBank/DDBJ whole genome shotgun (WGS) entry which is preliminary data.</text>
</comment>
<sequence length="769" mass="86608">MARADVRYICQRAANAIISEIGPYRVSTDALQAINLFLDEFLVLLLTSSASLDLSRIKSVVFTLLPSTLGKNAIVEAELEVKTFTETETIDYEAYERMRLLGQSEPFPTQTVLPCLRDKCFEFCTLADKEDQQQWMALKAKPPSDIIISPMVAIYVTTVLEHMAEYILTGVVIAAEHEDTEYVRIKEVFLALIDDVQVGDVFYRMDMREKMEKRAITLGYRPRNSMTPSRTSSPTPSRKQNFLPDAMSESVNGSFMDISFDDMDLGYDDDRTIASRPNTPFRPNSVITQNNNNTTSTFYGVQSTQKKAYKVFKKDESNTLDVPEGPSSYDPDAPAMNFEDLIRSGSTVRVSLTPNRLRSIEVKDLAAVQPPESPSWERRSTTLPRISTPPAPRPEMPFIQSPLEMPEESIHPTAPPIIEDPTPEARFENPREAPKPPQHKQAAVVTPSRSKRKQSLDRVPEEPKKIDEPILRRGSMSNQQSVTPSIPSPSLSHQDSPTVVVHTPVPENVISTAPEPTPTPATSTERQTKVHRKGSFKKSSKAHKSTPDLSIHRDSDTSSVDTASLTPRPERPSMSVAKRASVLASRRQSAHEDGMDRQPVRLSTAGSVGLSIKAWDEISKQKLQKEEEEPKEKRRSMIHQWREKIDSEDDSDASSRRKESAVLDKVLKFEQVSSLDDYRASYVSRRERFLYLQRDPIALERKKPTPVRQPRGIDASVQTETVVPIVAVRKTDSEHGMVDGDEEWFLQDDEWEDVQDQESAVVDWLLGEA</sequence>
<reference evidence="2 3" key="1">
    <citation type="submission" date="2024-04" db="EMBL/GenBank/DDBJ databases">
        <title>Symmetric and asymmetric DNA N6-adenine methylation regulates different biological responses in Mucorales.</title>
        <authorList>
            <consortium name="Lawrence Berkeley National Laboratory"/>
            <person name="Lax C."/>
            <person name="Mondo S.J."/>
            <person name="Osorio-Concepcion M."/>
            <person name="Muszewska A."/>
            <person name="Corrochano-Luque M."/>
            <person name="Gutierrez G."/>
            <person name="Riley R."/>
            <person name="Lipzen A."/>
            <person name="Guo J."/>
            <person name="Hundley H."/>
            <person name="Amirebrahimi M."/>
            <person name="Ng V."/>
            <person name="Lorenzo-Gutierrez D."/>
            <person name="Binder U."/>
            <person name="Yang J."/>
            <person name="Song Y."/>
            <person name="Canovas D."/>
            <person name="Navarro E."/>
            <person name="Freitag M."/>
            <person name="Gabaldon T."/>
            <person name="Grigoriev I.V."/>
            <person name="Corrochano L.M."/>
            <person name="Nicolas F.E."/>
            <person name="Garre V."/>
        </authorList>
    </citation>
    <scope>NUCLEOTIDE SEQUENCE [LARGE SCALE GENOMIC DNA]</scope>
    <source>
        <strain evidence="2 3">L51</strain>
    </source>
</reference>
<feature type="compositionally biased region" description="Basic and acidic residues" evidence="1">
    <location>
        <begin position="454"/>
        <end position="471"/>
    </location>
</feature>
<evidence type="ECO:0000313" key="3">
    <source>
        <dbReference type="Proteomes" id="UP001448207"/>
    </source>
</evidence>
<feature type="region of interest" description="Disordered" evidence="1">
    <location>
        <begin position="621"/>
        <end position="657"/>
    </location>
</feature>
<feature type="compositionally biased region" description="Basic and acidic residues" evidence="1">
    <location>
        <begin position="621"/>
        <end position="632"/>
    </location>
</feature>
<dbReference type="Proteomes" id="UP001448207">
    <property type="component" value="Unassembled WGS sequence"/>
</dbReference>
<evidence type="ECO:0000256" key="1">
    <source>
        <dbReference type="SAM" id="MobiDB-lite"/>
    </source>
</evidence>
<evidence type="ECO:0008006" key="4">
    <source>
        <dbReference type="Google" id="ProtNLM"/>
    </source>
</evidence>
<feature type="compositionally biased region" description="Polar residues" evidence="1">
    <location>
        <begin position="475"/>
        <end position="497"/>
    </location>
</feature>
<dbReference type="EMBL" id="JBCLYO010000002">
    <property type="protein sequence ID" value="KAL0092242.1"/>
    <property type="molecule type" value="Genomic_DNA"/>
</dbReference>
<feature type="compositionally biased region" description="Low complexity" evidence="1">
    <location>
        <begin position="221"/>
        <end position="238"/>
    </location>
</feature>
<feature type="region of interest" description="Disordered" evidence="1">
    <location>
        <begin position="219"/>
        <end position="246"/>
    </location>
</feature>